<accession>A0A3D9L310</accession>
<feature type="signal peptide" evidence="1">
    <location>
        <begin position="1"/>
        <end position="26"/>
    </location>
</feature>
<keyword evidence="1" id="KW-0732">Signal</keyword>
<dbReference type="OrthoDB" id="928790at2"/>
<gene>
    <name evidence="2" type="ORF">C7460_11551</name>
</gene>
<evidence type="ECO:0000313" key="3">
    <source>
        <dbReference type="Proteomes" id="UP000256779"/>
    </source>
</evidence>
<dbReference type="Pfam" id="PF06082">
    <property type="entry name" value="YjbH"/>
    <property type="match status" value="1"/>
</dbReference>
<organism evidence="2 3">
    <name type="scientific">Marinoscillum furvescens DSM 4134</name>
    <dbReference type="NCBI Taxonomy" id="1122208"/>
    <lineage>
        <taxon>Bacteria</taxon>
        <taxon>Pseudomonadati</taxon>
        <taxon>Bacteroidota</taxon>
        <taxon>Cytophagia</taxon>
        <taxon>Cytophagales</taxon>
        <taxon>Reichenbachiellaceae</taxon>
        <taxon>Marinoscillum</taxon>
    </lineage>
</organism>
<comment type="caution">
    <text evidence="2">The sequence shown here is derived from an EMBL/GenBank/DDBJ whole genome shotgun (WGS) entry which is preliminary data.</text>
</comment>
<name>A0A3D9L310_MARFU</name>
<protein>
    <submittedName>
        <fullName evidence="2">Exopolysaccharide biosynthesis protein YbjH</fullName>
    </submittedName>
</protein>
<keyword evidence="3" id="KW-1185">Reference proteome</keyword>
<reference evidence="2 3" key="1">
    <citation type="submission" date="2018-07" db="EMBL/GenBank/DDBJ databases">
        <title>Genomic Encyclopedia of Type Strains, Phase IV (KMG-IV): sequencing the most valuable type-strain genomes for metagenomic binning, comparative biology and taxonomic classification.</title>
        <authorList>
            <person name="Goeker M."/>
        </authorList>
    </citation>
    <scope>NUCLEOTIDE SEQUENCE [LARGE SCALE GENOMIC DNA]</scope>
    <source>
        <strain evidence="2 3">DSM 4134</strain>
    </source>
</reference>
<feature type="chain" id="PRO_5017728999" evidence="1">
    <location>
        <begin position="27"/>
        <end position="405"/>
    </location>
</feature>
<proteinExistence type="predicted"/>
<sequence length="405" mass="45967">MKPHFLYLFRLSLTLCFGLLAISSTAQQLIPNLQARGFENLQLEQRKDTLVLAFEDRLYRYELEGLAQVITQLPEGVPVILIAKYHNIPMVELHFPATSVEKWRSGELTSEALVREMGIKPGHHSALPESSISNATFWKVDLAAGPVISATQIGNYDDAIKTVIDLAPTVHMQLTNGLSITGQLLIPVFNNFTDDGVRAGLITLNQHMRLGKNWAGTLHAGLFQRRRAGVIGYLTRYFWQNRLGVFGEAGYHTYSTVSGSLMSEFFEKYNFGHARIGVIARHPVYDLTFKASYGTFMIQDRGWRVDIYRQFGQSIIGIFGVHTPDLPNAGFTLRLPLPIRKYPAFKRARIRTLPHLRYEYKFTGQTFRGLSIHTGTTIQEQIWNYHPDFIRNNLAPLLTSTRPEQ</sequence>
<dbReference type="Proteomes" id="UP000256779">
    <property type="component" value="Unassembled WGS sequence"/>
</dbReference>
<dbReference type="AlphaFoldDB" id="A0A3D9L310"/>
<dbReference type="InterPro" id="IPR010344">
    <property type="entry name" value="YbjH"/>
</dbReference>
<evidence type="ECO:0000313" key="2">
    <source>
        <dbReference type="EMBL" id="RED96162.1"/>
    </source>
</evidence>
<dbReference type="EMBL" id="QREG01000015">
    <property type="protein sequence ID" value="RED96162.1"/>
    <property type="molecule type" value="Genomic_DNA"/>
</dbReference>
<evidence type="ECO:0000256" key="1">
    <source>
        <dbReference type="SAM" id="SignalP"/>
    </source>
</evidence>
<dbReference type="RefSeq" id="WP_115869021.1">
    <property type="nucleotide sequence ID" value="NZ_QREG01000015.1"/>
</dbReference>